<dbReference type="KEGG" id="lvn:BWR22_13645"/>
<proteinExistence type="inferred from homology"/>
<dbReference type="InterPro" id="IPR011820">
    <property type="entry name" value="IlvA"/>
</dbReference>
<gene>
    <name evidence="12" type="primary">ilvA</name>
    <name evidence="14" type="ORF">BWR22_13645</name>
</gene>
<evidence type="ECO:0000256" key="8">
    <source>
        <dbReference type="ARBA" id="ARBA00022898"/>
    </source>
</evidence>
<dbReference type="GO" id="GO:0003941">
    <property type="term" value="F:L-serine ammonia-lyase activity"/>
    <property type="evidence" value="ECO:0007669"/>
    <property type="project" value="TreeGrafter"/>
</dbReference>
<dbReference type="RefSeq" id="WP_076734206.1">
    <property type="nucleotide sequence ID" value="NZ_CP019352.1"/>
</dbReference>
<evidence type="ECO:0000256" key="10">
    <source>
        <dbReference type="ARBA" id="ARBA00023304"/>
    </source>
</evidence>
<reference evidence="14 15" key="1">
    <citation type="submission" date="2017-01" db="EMBL/GenBank/DDBJ databases">
        <title>Complete genome of Lacinutrix venerupis DOK2-8 isolated from seawater in Dokdo.</title>
        <authorList>
            <person name="Chi W.-J."/>
            <person name="Kim J.H."/>
        </authorList>
    </citation>
    <scope>NUCLEOTIDE SEQUENCE [LARGE SCALE GENOMIC DNA]</scope>
    <source>
        <strain evidence="14 15">DOK2-8</strain>
    </source>
</reference>
<dbReference type="NCBIfam" id="TIGR02079">
    <property type="entry name" value="THD1"/>
    <property type="match status" value="1"/>
</dbReference>
<organism evidence="14 15">
    <name type="scientific">Lacinutrix venerupis</name>
    <dbReference type="NCBI Taxonomy" id="1486034"/>
    <lineage>
        <taxon>Bacteria</taxon>
        <taxon>Pseudomonadati</taxon>
        <taxon>Bacteroidota</taxon>
        <taxon>Flavobacteriia</taxon>
        <taxon>Flavobacteriales</taxon>
        <taxon>Flavobacteriaceae</taxon>
        <taxon>Lacinutrix</taxon>
    </lineage>
</organism>
<comment type="catalytic activity">
    <reaction evidence="1 12">
        <text>L-threonine = 2-oxobutanoate + NH4(+)</text>
        <dbReference type="Rhea" id="RHEA:22108"/>
        <dbReference type="ChEBI" id="CHEBI:16763"/>
        <dbReference type="ChEBI" id="CHEBI:28938"/>
        <dbReference type="ChEBI" id="CHEBI:57926"/>
        <dbReference type="EC" id="4.3.1.19"/>
    </reaction>
</comment>
<evidence type="ECO:0000313" key="15">
    <source>
        <dbReference type="Proteomes" id="UP000187506"/>
    </source>
</evidence>
<dbReference type="AlphaFoldDB" id="A0AAC9LQA9"/>
<keyword evidence="7 12" id="KW-0412">Isoleucine biosynthesis</keyword>
<evidence type="ECO:0000256" key="3">
    <source>
        <dbReference type="ARBA" id="ARBA00004810"/>
    </source>
</evidence>
<dbReference type="GO" id="GO:0006565">
    <property type="term" value="P:L-serine catabolic process"/>
    <property type="evidence" value="ECO:0007669"/>
    <property type="project" value="TreeGrafter"/>
</dbReference>
<dbReference type="PANTHER" id="PTHR48078:SF11">
    <property type="entry name" value="THREONINE DEHYDRATASE, MITOCHONDRIAL"/>
    <property type="match status" value="1"/>
</dbReference>
<dbReference type="GO" id="GO:0030170">
    <property type="term" value="F:pyridoxal phosphate binding"/>
    <property type="evidence" value="ECO:0007669"/>
    <property type="project" value="InterPro"/>
</dbReference>
<dbReference type="EMBL" id="CP019352">
    <property type="protein sequence ID" value="APY01303.1"/>
    <property type="molecule type" value="Genomic_DNA"/>
</dbReference>
<dbReference type="PROSITE" id="PS00165">
    <property type="entry name" value="DEHYDRATASE_SER_THR"/>
    <property type="match status" value="1"/>
</dbReference>
<evidence type="ECO:0000256" key="9">
    <source>
        <dbReference type="ARBA" id="ARBA00023239"/>
    </source>
</evidence>
<dbReference type="CDD" id="cd01562">
    <property type="entry name" value="Thr-dehyd"/>
    <property type="match status" value="1"/>
</dbReference>
<evidence type="ECO:0000256" key="1">
    <source>
        <dbReference type="ARBA" id="ARBA00001274"/>
    </source>
</evidence>
<protein>
    <recommendedName>
        <fullName evidence="12">L-threonine dehydratase</fullName>
        <ecNumber evidence="12">4.3.1.19</ecNumber>
    </recommendedName>
    <alternativeName>
        <fullName evidence="12">Threonine deaminase</fullName>
    </alternativeName>
</protein>
<sequence length="421" mass="46422">MENTTTIYKPTLASVEAAAEKLKGVASVTPLISNRNYSKQFDANIMFKREDLQQVRSYKIRGAYNKMSSLSQTEIENGIVCASAGNHAQGVAISCKLLKIKGTIFMPSPTPNQKVEQVKMFGEEYIDVVLVGDTFDDAYHAAMQQSEALNKTFIHPFNDEKVIEGQATVGLEIIDQAQHPIHYVFVPVGGGGLSAGLSSVFKLLSPNTKIIGVEPTGAPSMSTSLRRKQNTELKNIENFVDGAAVKRVGDLNFAICQQNLSDMITVDEGKVCQTILELYNKDAVVVEPAGALSIAALEQYKEEIKGKNVVCVVSGSNNDITRTPEIKERALLHANLKHYFIVKFPQRAGALREFVVDILGPTDDITHFEYTKKVNRENDVAVVGLELKSPSDLEPLITKMKLNNFFGDYLNDKPDLFQFLV</sequence>
<dbReference type="Proteomes" id="UP000187506">
    <property type="component" value="Chromosome"/>
</dbReference>
<dbReference type="InterPro" id="IPR001926">
    <property type="entry name" value="TrpB-like_PALP"/>
</dbReference>
<dbReference type="PROSITE" id="PS51672">
    <property type="entry name" value="ACT_LIKE"/>
    <property type="match status" value="1"/>
</dbReference>
<dbReference type="EC" id="4.3.1.19" evidence="12"/>
<dbReference type="Gene3D" id="3.40.50.1100">
    <property type="match status" value="2"/>
</dbReference>
<evidence type="ECO:0000313" key="14">
    <source>
        <dbReference type="EMBL" id="APY01303.1"/>
    </source>
</evidence>
<evidence type="ECO:0000256" key="6">
    <source>
        <dbReference type="ARBA" id="ARBA00022605"/>
    </source>
</evidence>
<accession>A0AAC9LQA9</accession>
<name>A0AAC9LQA9_9FLAO</name>
<comment type="subunit">
    <text evidence="5 12">Homotetramer.</text>
</comment>
<evidence type="ECO:0000256" key="5">
    <source>
        <dbReference type="ARBA" id="ARBA00011881"/>
    </source>
</evidence>
<dbReference type="PANTHER" id="PTHR48078">
    <property type="entry name" value="THREONINE DEHYDRATASE, MITOCHONDRIAL-RELATED"/>
    <property type="match status" value="1"/>
</dbReference>
<comment type="cofactor">
    <cofactor evidence="2 12">
        <name>pyridoxal 5'-phosphate</name>
        <dbReference type="ChEBI" id="CHEBI:597326"/>
    </cofactor>
</comment>
<comment type="similarity">
    <text evidence="4 12">Belongs to the serine/threonine dehydratase family.</text>
</comment>
<dbReference type="FunFam" id="3.40.50.1100:FF:000005">
    <property type="entry name" value="Threonine dehydratase catabolic"/>
    <property type="match status" value="1"/>
</dbReference>
<evidence type="ECO:0000256" key="11">
    <source>
        <dbReference type="ARBA" id="ARBA00025527"/>
    </source>
</evidence>
<dbReference type="GO" id="GO:0006567">
    <property type="term" value="P:L-threonine catabolic process"/>
    <property type="evidence" value="ECO:0007669"/>
    <property type="project" value="TreeGrafter"/>
</dbReference>
<keyword evidence="8 12" id="KW-0663">Pyridoxal phosphate</keyword>
<evidence type="ECO:0000256" key="7">
    <source>
        <dbReference type="ARBA" id="ARBA00022624"/>
    </source>
</evidence>
<dbReference type="InterPro" id="IPR036052">
    <property type="entry name" value="TrpB-like_PALP_sf"/>
</dbReference>
<evidence type="ECO:0000256" key="12">
    <source>
        <dbReference type="RuleBase" id="RU362012"/>
    </source>
</evidence>
<evidence type="ECO:0000256" key="2">
    <source>
        <dbReference type="ARBA" id="ARBA00001933"/>
    </source>
</evidence>
<dbReference type="InterPro" id="IPR050147">
    <property type="entry name" value="Ser/Thr_Dehydratase"/>
</dbReference>
<keyword evidence="6 12" id="KW-0028">Amino-acid biosynthesis</keyword>
<dbReference type="InterPro" id="IPR001721">
    <property type="entry name" value="TD_ACT-like"/>
</dbReference>
<dbReference type="Pfam" id="PF00585">
    <property type="entry name" value="Thr_dehydrat_C"/>
    <property type="match status" value="1"/>
</dbReference>
<keyword evidence="9 12" id="KW-0456">Lyase</keyword>
<comment type="pathway">
    <text evidence="3 12">Amino-acid biosynthesis; L-isoleucine biosynthesis; 2-oxobutanoate from L-threonine: step 1/1.</text>
</comment>
<keyword evidence="15" id="KW-1185">Reference proteome</keyword>
<keyword evidence="10 12" id="KW-0100">Branched-chain amino acid biosynthesis</keyword>
<dbReference type="GO" id="GO:0009097">
    <property type="term" value="P:isoleucine biosynthetic process"/>
    <property type="evidence" value="ECO:0007669"/>
    <property type="project" value="UniProtKB-UniRule"/>
</dbReference>
<comment type="function">
    <text evidence="11 12">Catalyzes the anaerobic formation of alpha-ketobutyrate and ammonia from threonine in a two-step reaction. The first step involved a dehydration of threonine and a production of enamine intermediates (aminocrotonate), which tautomerizes to its imine form (iminobutyrate). Both intermediates are unstable and short-lived. The second step is the nonenzymatic hydrolysis of the enamine/imine intermediates to form 2-ketobutyrate and free ammonia. In the low water environment of the cell, the second step is accelerated by RidA.</text>
</comment>
<dbReference type="SUPFAM" id="SSF53686">
    <property type="entry name" value="Tryptophan synthase beta subunit-like PLP-dependent enzymes"/>
    <property type="match status" value="1"/>
</dbReference>
<dbReference type="InterPro" id="IPR000634">
    <property type="entry name" value="Ser/Thr_deHydtase_PyrdxlP-BS"/>
</dbReference>
<dbReference type="GO" id="GO:0004794">
    <property type="term" value="F:threonine deaminase activity"/>
    <property type="evidence" value="ECO:0007669"/>
    <property type="project" value="UniProtKB-UniRule"/>
</dbReference>
<dbReference type="FunFam" id="3.40.50.1100:FF:000007">
    <property type="entry name" value="L-threonine dehydratase catabolic TdcB"/>
    <property type="match status" value="1"/>
</dbReference>
<evidence type="ECO:0000256" key="4">
    <source>
        <dbReference type="ARBA" id="ARBA00010869"/>
    </source>
</evidence>
<dbReference type="Pfam" id="PF00291">
    <property type="entry name" value="PALP"/>
    <property type="match status" value="1"/>
</dbReference>
<dbReference type="NCBIfam" id="NF006390">
    <property type="entry name" value="PRK08639.1"/>
    <property type="match status" value="1"/>
</dbReference>
<evidence type="ECO:0000259" key="13">
    <source>
        <dbReference type="PROSITE" id="PS51672"/>
    </source>
</evidence>
<feature type="domain" description="ACT-like" evidence="13">
    <location>
        <begin position="338"/>
        <end position="414"/>
    </location>
</feature>